<name>A0A5C1AMD5_9BACT</name>
<evidence type="ECO:0000256" key="6">
    <source>
        <dbReference type="PROSITE-ProRule" id="PRU00169"/>
    </source>
</evidence>
<keyword evidence="6" id="KW-0597">Phosphoprotein</keyword>
<dbReference type="KEGG" id="lrs:PX52LOC_07684"/>
<dbReference type="InterPro" id="IPR027417">
    <property type="entry name" value="P-loop_NTPase"/>
</dbReference>
<dbReference type="SMART" id="SM00448">
    <property type="entry name" value="REC"/>
    <property type="match status" value="1"/>
</dbReference>
<proteinExistence type="predicted"/>
<reference evidence="10" key="1">
    <citation type="submission" date="2019-08" db="EMBL/GenBank/DDBJ databases">
        <title>Limnoglobus roseus gen. nov., sp. nov., a novel freshwater planctomycete with a giant genome from the family Gemmataceae.</title>
        <authorList>
            <person name="Kulichevskaya I.S."/>
            <person name="Naumoff D.G."/>
            <person name="Miroshnikov K."/>
            <person name="Ivanova A."/>
            <person name="Philippov D.A."/>
            <person name="Hakobyan A."/>
            <person name="Rijpstra I.C."/>
            <person name="Sinninghe Damste J.S."/>
            <person name="Liesack W."/>
            <person name="Dedysh S.N."/>
        </authorList>
    </citation>
    <scope>NUCLEOTIDE SEQUENCE [LARGE SCALE GENOMIC DNA]</scope>
    <source>
        <strain evidence="10">PX52</strain>
    </source>
</reference>
<evidence type="ECO:0000256" key="5">
    <source>
        <dbReference type="ARBA" id="ARBA00023163"/>
    </source>
</evidence>
<dbReference type="InterPro" id="IPR009057">
    <property type="entry name" value="Homeodomain-like_sf"/>
</dbReference>
<dbReference type="SUPFAM" id="SSF52540">
    <property type="entry name" value="P-loop containing nucleoside triphosphate hydrolases"/>
    <property type="match status" value="1"/>
</dbReference>
<dbReference type="InterPro" id="IPR025944">
    <property type="entry name" value="Sigma_54_int_dom_CS"/>
</dbReference>
<keyword evidence="10" id="KW-1185">Reference proteome</keyword>
<dbReference type="Gene3D" id="3.40.50.300">
    <property type="entry name" value="P-loop containing nucleotide triphosphate hydrolases"/>
    <property type="match status" value="1"/>
</dbReference>
<dbReference type="GO" id="GO:0043565">
    <property type="term" value="F:sequence-specific DNA binding"/>
    <property type="evidence" value="ECO:0007669"/>
    <property type="project" value="InterPro"/>
</dbReference>
<evidence type="ECO:0000259" key="7">
    <source>
        <dbReference type="PROSITE" id="PS50045"/>
    </source>
</evidence>
<dbReference type="GO" id="GO:0006355">
    <property type="term" value="P:regulation of DNA-templated transcription"/>
    <property type="evidence" value="ECO:0007669"/>
    <property type="project" value="InterPro"/>
</dbReference>
<dbReference type="PROSITE" id="PS00688">
    <property type="entry name" value="SIGMA54_INTERACT_3"/>
    <property type="match status" value="1"/>
</dbReference>
<keyword evidence="4" id="KW-0238">DNA-binding</keyword>
<dbReference type="InterPro" id="IPR003593">
    <property type="entry name" value="AAA+_ATPase"/>
</dbReference>
<keyword evidence="3" id="KW-0805">Transcription regulation</keyword>
<dbReference type="FunFam" id="3.40.50.300:FF:000006">
    <property type="entry name" value="DNA-binding transcriptional regulator NtrC"/>
    <property type="match status" value="1"/>
</dbReference>
<dbReference type="PROSITE" id="PS00676">
    <property type="entry name" value="SIGMA54_INTERACT_2"/>
    <property type="match status" value="1"/>
</dbReference>
<feature type="domain" description="Sigma-54 factor interaction" evidence="7">
    <location>
        <begin position="151"/>
        <end position="378"/>
    </location>
</feature>
<dbReference type="Pfam" id="PF00158">
    <property type="entry name" value="Sigma54_activat"/>
    <property type="match status" value="1"/>
</dbReference>
<dbReference type="InterPro" id="IPR011006">
    <property type="entry name" value="CheY-like_superfamily"/>
</dbReference>
<organism evidence="9 10">
    <name type="scientific">Limnoglobus roseus</name>
    <dbReference type="NCBI Taxonomy" id="2598579"/>
    <lineage>
        <taxon>Bacteria</taxon>
        <taxon>Pseudomonadati</taxon>
        <taxon>Planctomycetota</taxon>
        <taxon>Planctomycetia</taxon>
        <taxon>Gemmatales</taxon>
        <taxon>Gemmataceae</taxon>
        <taxon>Limnoglobus</taxon>
    </lineage>
</organism>
<evidence type="ECO:0000256" key="2">
    <source>
        <dbReference type="ARBA" id="ARBA00022840"/>
    </source>
</evidence>
<dbReference type="SUPFAM" id="SSF46689">
    <property type="entry name" value="Homeodomain-like"/>
    <property type="match status" value="1"/>
</dbReference>
<gene>
    <name evidence="9" type="ORF">PX52LOC_07684</name>
</gene>
<feature type="modified residue" description="4-aspartylphosphate" evidence="6">
    <location>
        <position position="58"/>
    </location>
</feature>
<dbReference type="PANTHER" id="PTHR32071:SF57">
    <property type="entry name" value="C4-DICARBOXYLATE TRANSPORT TRANSCRIPTIONAL REGULATORY PROTEIN DCTD"/>
    <property type="match status" value="1"/>
</dbReference>
<dbReference type="Pfam" id="PF25601">
    <property type="entry name" value="AAA_lid_14"/>
    <property type="match status" value="1"/>
</dbReference>
<evidence type="ECO:0000313" key="10">
    <source>
        <dbReference type="Proteomes" id="UP000324974"/>
    </source>
</evidence>
<dbReference type="InterPro" id="IPR002197">
    <property type="entry name" value="HTH_Fis"/>
</dbReference>
<protein>
    <submittedName>
        <fullName evidence="9">Sigma-54-dependent Fis family transcriptional regulator</fullName>
    </submittedName>
</protein>
<keyword evidence="5" id="KW-0804">Transcription</keyword>
<dbReference type="InterPro" id="IPR002078">
    <property type="entry name" value="Sigma_54_int"/>
</dbReference>
<sequence length="464" mass="50904">MTEPARKGRLLVVDDEVELMTALCESLGDEGFEAAGFSAPAAGLDALGRGEFDVLLSDLMMPGTDGIQLLKQALQIAPNLVGVIMTGQGSIQTAVEAMKAGAFDYVLKPFRLQQVLPVLDRAMEVRRLRLENLRLKRYVERLTYESPRYQMVGNSPALRKVLHLVEKVSGTDATVLVRGPSGTGKELIARALHGNSPRRDKPLVTVNCATLQESLLESELFGHEKGSFTGADRAKAGLFEVAEGGTLFVDEVAEMSPALQAKLLRVLENGHYRRVGSTQERTADVRIVAATNKPLEAEQKAGRFREDLFFRLNVIAVDLPALKDRREDVPLLVEHFLRTRQIGAVPLRVEPSALAALVRYDWPGNVRELANVIERGQILAEGSVLTLDDLPEGLHGIVTPTDEAVVTAPDAIETVERQHIREVLKRHGRNKVQAAKALGVSRRTLYRLLDKYALDGKAADKPQA</sequence>
<dbReference type="Proteomes" id="UP000324974">
    <property type="component" value="Chromosome"/>
</dbReference>
<dbReference type="Pfam" id="PF02954">
    <property type="entry name" value="HTH_8"/>
    <property type="match status" value="1"/>
</dbReference>
<keyword evidence="1" id="KW-0547">Nucleotide-binding</keyword>
<evidence type="ECO:0000313" key="9">
    <source>
        <dbReference type="EMBL" id="QEL20579.1"/>
    </source>
</evidence>
<keyword evidence="2" id="KW-0067">ATP-binding</keyword>
<dbReference type="PROSITE" id="PS50110">
    <property type="entry name" value="RESPONSE_REGULATORY"/>
    <property type="match status" value="1"/>
</dbReference>
<dbReference type="Pfam" id="PF00072">
    <property type="entry name" value="Response_reg"/>
    <property type="match status" value="1"/>
</dbReference>
<evidence type="ECO:0000256" key="3">
    <source>
        <dbReference type="ARBA" id="ARBA00023015"/>
    </source>
</evidence>
<dbReference type="GO" id="GO:0005524">
    <property type="term" value="F:ATP binding"/>
    <property type="evidence" value="ECO:0007669"/>
    <property type="project" value="UniProtKB-KW"/>
</dbReference>
<dbReference type="PANTHER" id="PTHR32071">
    <property type="entry name" value="TRANSCRIPTIONAL REGULATORY PROTEIN"/>
    <property type="match status" value="1"/>
</dbReference>
<dbReference type="OrthoDB" id="9807827at2"/>
<dbReference type="InterPro" id="IPR058031">
    <property type="entry name" value="AAA_lid_NorR"/>
</dbReference>
<dbReference type="SUPFAM" id="SSF52172">
    <property type="entry name" value="CheY-like"/>
    <property type="match status" value="1"/>
</dbReference>
<dbReference type="Gene3D" id="1.10.10.60">
    <property type="entry name" value="Homeodomain-like"/>
    <property type="match status" value="1"/>
</dbReference>
<evidence type="ECO:0000259" key="8">
    <source>
        <dbReference type="PROSITE" id="PS50110"/>
    </source>
</evidence>
<dbReference type="InterPro" id="IPR001789">
    <property type="entry name" value="Sig_transdc_resp-reg_receiver"/>
</dbReference>
<dbReference type="SMART" id="SM00382">
    <property type="entry name" value="AAA"/>
    <property type="match status" value="1"/>
</dbReference>
<dbReference type="GO" id="GO:0000160">
    <property type="term" value="P:phosphorelay signal transduction system"/>
    <property type="evidence" value="ECO:0007669"/>
    <property type="project" value="InterPro"/>
</dbReference>
<dbReference type="EMBL" id="CP042425">
    <property type="protein sequence ID" value="QEL20579.1"/>
    <property type="molecule type" value="Genomic_DNA"/>
</dbReference>
<dbReference type="CDD" id="cd00009">
    <property type="entry name" value="AAA"/>
    <property type="match status" value="1"/>
</dbReference>
<dbReference type="InterPro" id="IPR025943">
    <property type="entry name" value="Sigma_54_int_dom_ATP-bd_2"/>
</dbReference>
<dbReference type="RefSeq" id="WP_149114857.1">
    <property type="nucleotide sequence ID" value="NZ_CP042425.1"/>
</dbReference>
<dbReference type="PRINTS" id="PR01590">
    <property type="entry name" value="HTHFIS"/>
</dbReference>
<dbReference type="Gene3D" id="3.40.50.2300">
    <property type="match status" value="1"/>
</dbReference>
<dbReference type="PROSITE" id="PS50045">
    <property type="entry name" value="SIGMA54_INTERACT_4"/>
    <property type="match status" value="1"/>
</dbReference>
<evidence type="ECO:0000256" key="4">
    <source>
        <dbReference type="ARBA" id="ARBA00023125"/>
    </source>
</evidence>
<evidence type="ECO:0000256" key="1">
    <source>
        <dbReference type="ARBA" id="ARBA00022741"/>
    </source>
</evidence>
<dbReference type="Gene3D" id="1.10.8.60">
    <property type="match status" value="1"/>
</dbReference>
<accession>A0A5C1AMD5</accession>
<dbReference type="AlphaFoldDB" id="A0A5C1AMD5"/>
<feature type="domain" description="Response regulatory" evidence="8">
    <location>
        <begin position="9"/>
        <end position="123"/>
    </location>
</feature>